<proteinExistence type="predicted"/>
<reference evidence="3 4" key="1">
    <citation type="submission" date="2018-06" db="EMBL/GenBank/DDBJ databases">
        <authorList>
            <consortium name="Pathogen Informatics"/>
            <person name="Doyle S."/>
        </authorList>
    </citation>
    <scope>NUCLEOTIDE SEQUENCE [LARGE SCALE GENOMIC DNA]</scope>
    <source>
        <strain evidence="3 4">NCTC12195</strain>
    </source>
</reference>
<dbReference type="Proteomes" id="UP000321057">
    <property type="component" value="Unassembled WGS sequence"/>
</dbReference>
<evidence type="ECO:0000313" key="4">
    <source>
        <dbReference type="Proteomes" id="UP000255277"/>
    </source>
</evidence>
<dbReference type="EMBL" id="BKAX01000007">
    <property type="protein sequence ID" value="GEQ06554.1"/>
    <property type="molecule type" value="Genomic_DNA"/>
</dbReference>
<dbReference type="Gene3D" id="3.40.1620.10">
    <property type="entry name" value="YefM-like domain"/>
    <property type="match status" value="1"/>
</dbReference>
<evidence type="ECO:0000313" key="5">
    <source>
        <dbReference type="Proteomes" id="UP000321057"/>
    </source>
</evidence>
<evidence type="ECO:0000313" key="2">
    <source>
        <dbReference type="EMBL" id="GEQ06554.1"/>
    </source>
</evidence>
<dbReference type="RefSeq" id="WP_042739922.1">
    <property type="nucleotide sequence ID" value="NZ_JXCF01000033.1"/>
</dbReference>
<dbReference type="OrthoDB" id="2427986at2"/>
<accession>A0A0D0SK46</accession>
<feature type="region of interest" description="Disordered" evidence="1">
    <location>
        <begin position="65"/>
        <end position="84"/>
    </location>
</feature>
<sequence length="84" mass="9843">MNIKMSNSENEEFYELIKQCDDRDESFIINDSKIDKASAIVRKDLNSIQETLYLESTGVIEKVREREKDSSGYTDTDELDWENL</sequence>
<evidence type="ECO:0000256" key="1">
    <source>
        <dbReference type="SAM" id="MobiDB-lite"/>
    </source>
</evidence>
<protein>
    <submittedName>
        <fullName evidence="2 3">Antitoxin</fullName>
    </submittedName>
</protein>
<feature type="compositionally biased region" description="Acidic residues" evidence="1">
    <location>
        <begin position="75"/>
        <end position="84"/>
    </location>
</feature>
<dbReference type="EMBL" id="UHDK01000003">
    <property type="protein sequence ID" value="SUQ38640.1"/>
    <property type="molecule type" value="Genomic_DNA"/>
</dbReference>
<keyword evidence="5" id="KW-1185">Reference proteome</keyword>
<dbReference type="Proteomes" id="UP000255277">
    <property type="component" value="Unassembled WGS sequence"/>
</dbReference>
<dbReference type="AlphaFoldDB" id="A0A0D0SK46"/>
<evidence type="ECO:0000313" key="3">
    <source>
        <dbReference type="EMBL" id="SUQ38640.1"/>
    </source>
</evidence>
<organism evidence="3 4">
    <name type="scientific">Staphylococcus gallinarum</name>
    <dbReference type="NCBI Taxonomy" id="1293"/>
    <lineage>
        <taxon>Bacteria</taxon>
        <taxon>Bacillati</taxon>
        <taxon>Bacillota</taxon>
        <taxon>Bacilli</taxon>
        <taxon>Bacillales</taxon>
        <taxon>Staphylococcaceae</taxon>
        <taxon>Staphylococcus</taxon>
    </lineage>
</organism>
<name>A0A0D0SK46_STAGA</name>
<gene>
    <name evidence="3" type="ORF">NCTC12195_05017</name>
    <name evidence="2" type="ORF">SGA02_23820</name>
</gene>
<reference evidence="2 5" key="2">
    <citation type="submission" date="2019-07" db="EMBL/GenBank/DDBJ databases">
        <title>Whole genome shotgun sequence of Staphylococcus gallinarum NBRC 109767.</title>
        <authorList>
            <person name="Hosoyama A."/>
            <person name="Uohara A."/>
            <person name="Ohji S."/>
            <person name="Ichikawa N."/>
        </authorList>
    </citation>
    <scope>NUCLEOTIDE SEQUENCE [LARGE SCALE GENOMIC DNA]</scope>
    <source>
        <strain evidence="2 5">NBRC 109767</strain>
    </source>
</reference>